<dbReference type="Proteomes" id="UP000444721">
    <property type="component" value="Unassembled WGS sequence"/>
</dbReference>
<name>A0A6A5CBS2_NAEFO</name>
<gene>
    <name evidence="2" type="ORF">FDP41_010764</name>
</gene>
<feature type="transmembrane region" description="Helical" evidence="1">
    <location>
        <begin position="24"/>
        <end position="41"/>
    </location>
</feature>
<keyword evidence="1" id="KW-0812">Transmembrane</keyword>
<accession>A0A6A5CBS2</accession>
<dbReference type="GeneID" id="68117979"/>
<keyword evidence="1" id="KW-1133">Transmembrane helix</keyword>
<dbReference type="VEuPathDB" id="AmoebaDB:NfTy_014540"/>
<dbReference type="RefSeq" id="XP_044567498.1">
    <property type="nucleotide sequence ID" value="XM_044701097.1"/>
</dbReference>
<comment type="caution">
    <text evidence="2">The sequence shown here is derived from an EMBL/GenBank/DDBJ whole genome shotgun (WGS) entry which is preliminary data.</text>
</comment>
<dbReference type="AlphaFoldDB" id="A0A6A5CBS2"/>
<protein>
    <recommendedName>
        <fullName evidence="4">Transmembrane protein</fullName>
    </recommendedName>
</protein>
<reference evidence="2 3" key="1">
    <citation type="journal article" date="2019" name="Sci. Rep.">
        <title>Nanopore sequencing improves the draft genome of the human pathogenic amoeba Naegleria fowleri.</title>
        <authorList>
            <person name="Liechti N."/>
            <person name="Schurch N."/>
            <person name="Bruggmann R."/>
            <person name="Wittwer M."/>
        </authorList>
    </citation>
    <scope>NUCLEOTIDE SEQUENCE [LARGE SCALE GENOMIC DNA]</scope>
    <source>
        <strain evidence="2 3">ATCC 30894</strain>
    </source>
</reference>
<dbReference type="VEuPathDB" id="AmoebaDB:NF0024110"/>
<evidence type="ECO:0000313" key="2">
    <source>
        <dbReference type="EMBL" id="KAF0982785.1"/>
    </source>
</evidence>
<dbReference type="VEuPathDB" id="AmoebaDB:FDP41_010764"/>
<evidence type="ECO:0000256" key="1">
    <source>
        <dbReference type="SAM" id="Phobius"/>
    </source>
</evidence>
<evidence type="ECO:0000313" key="3">
    <source>
        <dbReference type="Proteomes" id="UP000444721"/>
    </source>
</evidence>
<keyword evidence="1" id="KW-0472">Membrane</keyword>
<evidence type="ECO:0008006" key="4">
    <source>
        <dbReference type="Google" id="ProtNLM"/>
    </source>
</evidence>
<proteinExistence type="predicted"/>
<dbReference type="EMBL" id="VFQX01000007">
    <property type="protein sequence ID" value="KAF0982785.1"/>
    <property type="molecule type" value="Genomic_DNA"/>
</dbReference>
<organism evidence="2 3">
    <name type="scientific">Naegleria fowleri</name>
    <name type="common">Brain eating amoeba</name>
    <dbReference type="NCBI Taxonomy" id="5763"/>
    <lineage>
        <taxon>Eukaryota</taxon>
        <taxon>Discoba</taxon>
        <taxon>Heterolobosea</taxon>
        <taxon>Tetramitia</taxon>
        <taxon>Eutetramitia</taxon>
        <taxon>Vahlkampfiidae</taxon>
        <taxon>Naegleria</taxon>
    </lineage>
</organism>
<keyword evidence="3" id="KW-1185">Reference proteome</keyword>
<sequence>MMIPNIGRRKKALVLPYLGCQRKLLVYICTLFVTLILVGLSRNGSSFLVRTAGIEPTCENVEVFFVEEVTKLVCSDWAFQFSGTQLNGSFTYQQASSRKVLLSPDLVGVAMNYRFTTCGSYNVASYVVRLNGQNIMNLTRLKPQTYCKLQDGCNLGVMKATTSDISSTSYMLLKTYNNIMTLQRPTTEKLAIESMSLYICYLSSSVSVIDLKLLPLKTIYMSVGSNKTSTSNYTTLSVTNYGPDIATDIVLDVRLSQPFLLSSFNLTFMNFRKLIGTNNLTLLTSVSSVLQSMNNASAQYLIKNLNIAQNVIVSFDCTLWFNASKLSNNVSSTMNITLSGFTNYFEKETSNNLQQTILFINKTTDVLSNTKNNSSTPPSHPTSQNSTLFLYSNFSSIQNVSLNSGDKISVIHVPNSNAPCFIYANFKFQLAFNGSIGISSSIRGQSTLNVSTSGMFYFYS</sequence>